<organism evidence="5 6">
    <name type="scientific">Microbacterium trichothecenolyticum</name>
    <name type="common">Aureobacterium trichothecenolyticum</name>
    <dbReference type="NCBI Taxonomy" id="69370"/>
    <lineage>
        <taxon>Bacteria</taxon>
        <taxon>Bacillati</taxon>
        <taxon>Actinomycetota</taxon>
        <taxon>Actinomycetes</taxon>
        <taxon>Micrococcales</taxon>
        <taxon>Microbacteriaceae</taxon>
        <taxon>Microbacterium</taxon>
    </lineage>
</organism>
<dbReference type="InterPro" id="IPR001789">
    <property type="entry name" value="Sig_transdc_resp-reg_receiver"/>
</dbReference>
<gene>
    <name evidence="5" type="primary">divK</name>
    <name evidence="5" type="ORF">RS82_01545</name>
</gene>
<keyword evidence="1 3" id="KW-0597">Phosphoprotein</keyword>
<dbReference type="PANTHER" id="PTHR45339">
    <property type="entry name" value="HYBRID SIGNAL TRANSDUCTION HISTIDINE KINASE J"/>
    <property type="match status" value="1"/>
</dbReference>
<dbReference type="EMBL" id="JYJA01000031">
    <property type="protein sequence ID" value="KJL43488.1"/>
    <property type="molecule type" value="Genomic_DNA"/>
</dbReference>
<dbReference type="SUPFAM" id="SSF52172">
    <property type="entry name" value="CheY-like"/>
    <property type="match status" value="1"/>
</dbReference>
<dbReference type="PANTHER" id="PTHR45339:SF1">
    <property type="entry name" value="HYBRID SIGNAL TRANSDUCTION HISTIDINE KINASE J"/>
    <property type="match status" value="1"/>
</dbReference>
<keyword evidence="2" id="KW-0902">Two-component regulatory system</keyword>
<dbReference type="InterPro" id="IPR011006">
    <property type="entry name" value="CheY-like_superfamily"/>
</dbReference>
<reference evidence="5 6" key="1">
    <citation type="submission" date="2015-02" db="EMBL/GenBank/DDBJ databases">
        <title>Draft genome sequences of ten Microbacterium spp. with emphasis on heavy metal contaminated environments.</title>
        <authorList>
            <person name="Corretto E."/>
        </authorList>
    </citation>
    <scope>NUCLEOTIDE SEQUENCE [LARGE SCALE GENOMIC DNA]</scope>
    <source>
        <strain evidence="5 6">DSM 8608</strain>
    </source>
</reference>
<dbReference type="Pfam" id="PF00072">
    <property type="entry name" value="Response_reg"/>
    <property type="match status" value="1"/>
</dbReference>
<protein>
    <submittedName>
        <fullName evidence="5">Polar-differentiation response regulator DivK</fullName>
    </submittedName>
</protein>
<evidence type="ECO:0000313" key="5">
    <source>
        <dbReference type="EMBL" id="KJL43488.1"/>
    </source>
</evidence>
<dbReference type="PROSITE" id="PS50110">
    <property type="entry name" value="RESPONSE_REGULATORY"/>
    <property type="match status" value="1"/>
</dbReference>
<evidence type="ECO:0000256" key="1">
    <source>
        <dbReference type="ARBA" id="ARBA00022553"/>
    </source>
</evidence>
<evidence type="ECO:0000313" key="6">
    <source>
        <dbReference type="Proteomes" id="UP000034098"/>
    </source>
</evidence>
<dbReference type="Gene3D" id="3.40.50.2300">
    <property type="match status" value="1"/>
</dbReference>
<dbReference type="GO" id="GO:0000160">
    <property type="term" value="P:phosphorelay signal transduction system"/>
    <property type="evidence" value="ECO:0007669"/>
    <property type="project" value="UniProtKB-KW"/>
</dbReference>
<proteinExistence type="predicted"/>
<dbReference type="Proteomes" id="UP000034098">
    <property type="component" value="Unassembled WGS sequence"/>
</dbReference>
<evidence type="ECO:0000256" key="2">
    <source>
        <dbReference type="ARBA" id="ARBA00023012"/>
    </source>
</evidence>
<feature type="modified residue" description="4-aspartylphosphate" evidence="3">
    <location>
        <position position="55"/>
    </location>
</feature>
<comment type="caution">
    <text evidence="5">The sequence shown here is derived from an EMBL/GenBank/DDBJ whole genome shotgun (WGS) entry which is preliminary data.</text>
</comment>
<accession>A0A0M2HAI4</accession>
<dbReference type="RefSeq" id="WP_045297985.1">
    <property type="nucleotide sequence ID" value="NZ_JYJA01000031.1"/>
</dbReference>
<dbReference type="SMART" id="SM00448">
    <property type="entry name" value="REC"/>
    <property type="match status" value="1"/>
</dbReference>
<evidence type="ECO:0000259" key="4">
    <source>
        <dbReference type="PROSITE" id="PS50110"/>
    </source>
</evidence>
<dbReference type="PATRIC" id="fig|69370.6.peg.1578"/>
<dbReference type="OrthoDB" id="9800897at2"/>
<feature type="domain" description="Response regulatory" evidence="4">
    <location>
        <begin position="6"/>
        <end position="122"/>
    </location>
</feature>
<sequence>MTAGRRVLVVEDNPLNLKLVRDVLTASGYEVLPAVTGAEGVTLAATCDPDLVLMDLQLPDFDGYEALRRLREDPALQAVPVVAVTAFAMREDRERAKESGFDGYLEKPISIRELPGQVGAFIGRGRADAP</sequence>
<name>A0A0M2HAI4_MICTR</name>
<evidence type="ECO:0000256" key="3">
    <source>
        <dbReference type="PROSITE-ProRule" id="PRU00169"/>
    </source>
</evidence>
<dbReference type="AlphaFoldDB" id="A0A0M2HAI4"/>
<keyword evidence="6" id="KW-1185">Reference proteome</keyword>